<feature type="domain" description="Nitroreductase" evidence="1">
    <location>
        <begin position="19"/>
        <end position="178"/>
    </location>
</feature>
<dbReference type="Proteomes" id="UP000294360">
    <property type="component" value="Chromosome"/>
</dbReference>
<reference evidence="2 3" key="1">
    <citation type="submission" date="2019-03" db="EMBL/GenBank/DDBJ databases">
        <authorList>
            <person name="Kox A.R. M."/>
        </authorList>
    </citation>
    <scope>NUCLEOTIDE SEQUENCE [LARGE SCALE GENOMIC DNA]</scope>
    <source>
        <strain evidence="2">MTUNDRAET4 annotated genome</strain>
    </source>
</reference>
<dbReference type="KEGG" id="mtun:MTUNDRAET4_4256"/>
<proteinExistence type="predicted"/>
<dbReference type="PANTHER" id="PTHR23026:SF123">
    <property type="entry name" value="NAD(P)H NITROREDUCTASE RV3131-RELATED"/>
    <property type="match status" value="1"/>
</dbReference>
<gene>
    <name evidence="2" type="ORF">MTUNDRAET4_4256</name>
</gene>
<organism evidence="2 3">
    <name type="scientific">Methylocella tundrae</name>
    <dbReference type="NCBI Taxonomy" id="227605"/>
    <lineage>
        <taxon>Bacteria</taxon>
        <taxon>Pseudomonadati</taxon>
        <taxon>Pseudomonadota</taxon>
        <taxon>Alphaproteobacteria</taxon>
        <taxon>Hyphomicrobiales</taxon>
        <taxon>Beijerinckiaceae</taxon>
        <taxon>Methylocella</taxon>
    </lineage>
</organism>
<evidence type="ECO:0000259" key="1">
    <source>
        <dbReference type="Pfam" id="PF00881"/>
    </source>
</evidence>
<dbReference type="AlphaFoldDB" id="A0A4U8Z698"/>
<protein>
    <submittedName>
        <fullName evidence="2">Nitroreductase</fullName>
    </submittedName>
</protein>
<evidence type="ECO:0000313" key="3">
    <source>
        <dbReference type="Proteomes" id="UP000294360"/>
    </source>
</evidence>
<dbReference type="EMBL" id="LR536450">
    <property type="protein sequence ID" value="VFU11137.1"/>
    <property type="molecule type" value="Genomic_DNA"/>
</dbReference>
<dbReference type="Pfam" id="PF00881">
    <property type="entry name" value="Nitroreductase"/>
    <property type="match status" value="1"/>
</dbReference>
<dbReference type="InterPro" id="IPR050627">
    <property type="entry name" value="Nitroreductase/BluB"/>
</dbReference>
<accession>A0A4U8Z698</accession>
<dbReference type="GO" id="GO:0016491">
    <property type="term" value="F:oxidoreductase activity"/>
    <property type="evidence" value="ECO:0007669"/>
    <property type="project" value="InterPro"/>
</dbReference>
<dbReference type="SUPFAM" id="SSF55469">
    <property type="entry name" value="FMN-dependent nitroreductase-like"/>
    <property type="match status" value="1"/>
</dbReference>
<dbReference type="InterPro" id="IPR000415">
    <property type="entry name" value="Nitroreductase-like"/>
</dbReference>
<dbReference type="Gene3D" id="3.40.109.10">
    <property type="entry name" value="NADH Oxidase"/>
    <property type="match status" value="1"/>
</dbReference>
<sequence length="197" mass="21664">MIFGNQKRDSIMELMEAIFGRRSVRDYLPDAVPQEAINRLVDAAIHAPNAINQQPWSFAVVQERSLLDQISRDAKAHLLSIRSTAPMPAHLYERLADPDFHIFYHAPTLIVISAIAQGPWIVEDCALAAENLMLAAHGAGFGSCWIGLAQAWFGTPKGKETIGVPEPHVPVAPIIVGRPRTPAPAVPRKTPEVRWIS</sequence>
<dbReference type="CDD" id="cd02136">
    <property type="entry name" value="PnbA_NfnB-like"/>
    <property type="match status" value="1"/>
</dbReference>
<dbReference type="InterPro" id="IPR029479">
    <property type="entry name" value="Nitroreductase"/>
</dbReference>
<name>A0A4U8Z698_METTU</name>
<evidence type="ECO:0000313" key="2">
    <source>
        <dbReference type="EMBL" id="VFU11137.1"/>
    </source>
</evidence>
<dbReference type="PANTHER" id="PTHR23026">
    <property type="entry name" value="NADPH NITROREDUCTASE"/>
    <property type="match status" value="1"/>
</dbReference>